<reference evidence="4 5" key="1">
    <citation type="submission" date="2019-10" db="EMBL/GenBank/DDBJ databases">
        <authorList>
            <person name="Palmer J.M."/>
        </authorList>
    </citation>
    <scope>NUCLEOTIDE SEQUENCE [LARGE SCALE GENOMIC DNA]</scope>
    <source>
        <strain evidence="4 5">TWF730</strain>
    </source>
</reference>
<keyword evidence="5" id="KW-1185">Reference proteome</keyword>
<evidence type="ECO:0000313" key="4">
    <source>
        <dbReference type="EMBL" id="KAK6346436.1"/>
    </source>
</evidence>
<comment type="caution">
    <text evidence="4">The sequence shown here is derived from an EMBL/GenBank/DDBJ whole genome shotgun (WGS) entry which is preliminary data.</text>
</comment>
<keyword evidence="1" id="KW-0479">Metal-binding</keyword>
<dbReference type="EMBL" id="JAVHNS010000008">
    <property type="protein sequence ID" value="KAK6346436.1"/>
    <property type="molecule type" value="Genomic_DNA"/>
</dbReference>
<evidence type="ECO:0000256" key="2">
    <source>
        <dbReference type="SAM" id="MobiDB-lite"/>
    </source>
</evidence>
<accession>A0AAV9UP40</accession>
<dbReference type="InterPro" id="IPR032675">
    <property type="entry name" value="LRR_dom_sf"/>
</dbReference>
<feature type="region of interest" description="Disordered" evidence="2">
    <location>
        <begin position="161"/>
        <end position="191"/>
    </location>
</feature>
<keyword evidence="1" id="KW-0862">Zinc</keyword>
<dbReference type="InterPro" id="IPR001878">
    <property type="entry name" value="Znf_CCHC"/>
</dbReference>
<feature type="compositionally biased region" description="Polar residues" evidence="2">
    <location>
        <begin position="526"/>
        <end position="549"/>
    </location>
</feature>
<dbReference type="PROSITE" id="PS50158">
    <property type="entry name" value="ZF_CCHC"/>
    <property type="match status" value="1"/>
</dbReference>
<feature type="compositionally biased region" description="Polar residues" evidence="2">
    <location>
        <begin position="455"/>
        <end position="473"/>
    </location>
</feature>
<dbReference type="AlphaFoldDB" id="A0AAV9UP40"/>
<dbReference type="SUPFAM" id="SSF57756">
    <property type="entry name" value="Retrovirus zinc finger-like domains"/>
    <property type="match status" value="1"/>
</dbReference>
<gene>
    <name evidence="4" type="ORF">TWF730_010758</name>
</gene>
<dbReference type="Gene3D" id="3.80.10.10">
    <property type="entry name" value="Ribonuclease Inhibitor"/>
    <property type="match status" value="1"/>
</dbReference>
<name>A0AAV9UP40_9PEZI</name>
<feature type="domain" description="CCHC-type" evidence="3">
    <location>
        <begin position="389"/>
        <end position="404"/>
    </location>
</feature>
<proteinExistence type="predicted"/>
<sequence length="956" mass="107196">MSSIRTKMTSGFGPDNLEELPTMKRSHCIRAQRERYSADLPYPVSLPTVRPTDSIPQPPPPKKRVCLAPSGSAERRPPQSFNNNNNPSRRIPRVSNYTKPSNQFSQQVLNGSQRPPTDFVQPRQQVIGDILSQLTGSFAHQTGPVPPRPQIRPGIRTYEPAPPRLDHKEAPNPNTEGCRIGKHFKSPIRGPRAEAPISLGRYIHEIVPSALKRTDWNRPNYQALREQNKWEKTISWCSECKGTVGNCPVCGLIDKLGYPREKPPSEKEMIRQNADLYIKLFGFDDLKPKPQPKPPKKRKEPPVSRQSLYPDGERPEWDTPAEKGPEYNIWHTDETPDQTVLWKQFEVPEKPAPDVPQASKPILAALRPRDKISEPFTRQRPENNTGKICFKCWEYGHFSRECPEDFPSDVEEQEIRRVLKSFPLPPAWEAVLRNHNIEPMTVEKARENQRPGSLKSLQNSKTLEQGNYVTKNPPQALRSPVKPPHNDRANCGDPPTLRITTPSYNKAVPDNTPSNSSQESAKSSSTGPENASEFSVSGDASSDIPSNSFFKPDNARYKPVGIGVEELPVNRPSPIANIPNEIISNIIRFVLEDDTTSRMKSTSGVYEEESCLKNRNLQLDSIRKINSLWRSMCQAELYRSVPMTSLRTLKQFADCVGKFPQLSALVREVKISIPFMTIDGWTPSDIPRTVHEDKNIIDASAKHMSLIIAACPNLSRLDASFAGALQALSYVTKAHSAITHLSIDEWLPKKSKVKHIGRAIKNFPNLQLLRLEARYQRPIEWKSLTIGAGDFVGRGHLLTSIGFKDFPVHDEFLEKTLPNFPLLKVLQIERCPGVSRKGLAKTIMKFETPRLRTLLFVGLKPETSQCNSGSGDPHLCEVIATKLGSCLVDLNLSYIPVCEKLGSSITNWSQLEKLVIESIEFQGCGADSTEAGVQEAMAVSGISNLRIDSYVFFGIR</sequence>
<feature type="region of interest" description="Disordered" evidence="2">
    <location>
        <begin position="1"/>
        <end position="117"/>
    </location>
</feature>
<dbReference type="Proteomes" id="UP001373714">
    <property type="component" value="Unassembled WGS sequence"/>
</dbReference>
<feature type="region of interest" description="Disordered" evidence="2">
    <location>
        <begin position="444"/>
        <end position="552"/>
    </location>
</feature>
<dbReference type="InterPro" id="IPR036875">
    <property type="entry name" value="Znf_CCHC_sf"/>
</dbReference>
<organism evidence="4 5">
    <name type="scientific">Orbilia blumenaviensis</name>
    <dbReference type="NCBI Taxonomy" id="1796055"/>
    <lineage>
        <taxon>Eukaryota</taxon>
        <taxon>Fungi</taxon>
        <taxon>Dikarya</taxon>
        <taxon>Ascomycota</taxon>
        <taxon>Pezizomycotina</taxon>
        <taxon>Orbiliomycetes</taxon>
        <taxon>Orbiliales</taxon>
        <taxon>Orbiliaceae</taxon>
        <taxon>Orbilia</taxon>
    </lineage>
</organism>
<protein>
    <recommendedName>
        <fullName evidence="3">CCHC-type domain-containing protein</fullName>
    </recommendedName>
</protein>
<feature type="compositionally biased region" description="Basic and acidic residues" evidence="2">
    <location>
        <begin position="311"/>
        <end position="325"/>
    </location>
</feature>
<feature type="compositionally biased region" description="Low complexity" evidence="2">
    <location>
        <begin position="514"/>
        <end position="525"/>
    </location>
</feature>
<evidence type="ECO:0000259" key="3">
    <source>
        <dbReference type="PROSITE" id="PS50158"/>
    </source>
</evidence>
<feature type="region of interest" description="Disordered" evidence="2">
    <location>
        <begin position="284"/>
        <end position="331"/>
    </location>
</feature>
<dbReference type="GO" id="GO:0003676">
    <property type="term" value="F:nucleic acid binding"/>
    <property type="evidence" value="ECO:0007669"/>
    <property type="project" value="InterPro"/>
</dbReference>
<evidence type="ECO:0000313" key="5">
    <source>
        <dbReference type="Proteomes" id="UP001373714"/>
    </source>
</evidence>
<dbReference type="SUPFAM" id="SSF52047">
    <property type="entry name" value="RNI-like"/>
    <property type="match status" value="1"/>
</dbReference>
<feature type="compositionally biased region" description="Low complexity" evidence="2">
    <location>
        <begin position="78"/>
        <end position="96"/>
    </location>
</feature>
<evidence type="ECO:0000256" key="1">
    <source>
        <dbReference type="PROSITE-ProRule" id="PRU00047"/>
    </source>
</evidence>
<dbReference type="Gene3D" id="4.10.60.10">
    <property type="entry name" value="Zinc finger, CCHC-type"/>
    <property type="match status" value="1"/>
</dbReference>
<dbReference type="SMART" id="SM00343">
    <property type="entry name" value="ZnF_C2HC"/>
    <property type="match status" value="1"/>
</dbReference>
<keyword evidence="1" id="KW-0863">Zinc-finger</keyword>
<dbReference type="Pfam" id="PF00098">
    <property type="entry name" value="zf-CCHC"/>
    <property type="match status" value="1"/>
</dbReference>
<dbReference type="GO" id="GO:0008270">
    <property type="term" value="F:zinc ion binding"/>
    <property type="evidence" value="ECO:0007669"/>
    <property type="project" value="UniProtKB-KW"/>
</dbReference>
<feature type="compositionally biased region" description="Polar residues" evidence="2">
    <location>
        <begin position="97"/>
        <end position="115"/>
    </location>
</feature>